<keyword evidence="2" id="KW-1185">Reference proteome</keyword>
<proteinExistence type="predicted"/>
<dbReference type="OrthoDB" id="4561579at2"/>
<dbReference type="AlphaFoldDB" id="A0A2N3V6R1"/>
<dbReference type="Proteomes" id="UP000233766">
    <property type="component" value="Unassembled WGS sequence"/>
</dbReference>
<name>A0A2N3V6R1_9NOCA</name>
<dbReference type="RefSeq" id="WP_101463998.1">
    <property type="nucleotide sequence ID" value="NZ_PJMW01000002.1"/>
</dbReference>
<evidence type="ECO:0000313" key="2">
    <source>
        <dbReference type="Proteomes" id="UP000233766"/>
    </source>
</evidence>
<protein>
    <submittedName>
        <fullName evidence="1">Uncharacterized protein</fullName>
    </submittedName>
</protein>
<evidence type="ECO:0000313" key="1">
    <source>
        <dbReference type="EMBL" id="PKV77306.1"/>
    </source>
</evidence>
<sequence length="64" mass="6872">MARKNTTRTDNGLADVIDFAARSRCRSEARGLDPIAVAVTMLAETGTAPAWNDYDDIAGWDDAA</sequence>
<gene>
    <name evidence="1" type="ORF">ATK86_1636</name>
</gene>
<comment type="caution">
    <text evidence="1">The sequence shown here is derived from an EMBL/GenBank/DDBJ whole genome shotgun (WGS) entry which is preliminary data.</text>
</comment>
<accession>A0A2N3V6R1</accession>
<organism evidence="1 2">
    <name type="scientific">Nocardia fluminea</name>
    <dbReference type="NCBI Taxonomy" id="134984"/>
    <lineage>
        <taxon>Bacteria</taxon>
        <taxon>Bacillati</taxon>
        <taxon>Actinomycetota</taxon>
        <taxon>Actinomycetes</taxon>
        <taxon>Mycobacteriales</taxon>
        <taxon>Nocardiaceae</taxon>
        <taxon>Nocardia</taxon>
    </lineage>
</organism>
<reference evidence="1 2" key="1">
    <citation type="submission" date="2017-12" db="EMBL/GenBank/DDBJ databases">
        <title>Sequencing the genomes of 1000 Actinobacteria strains.</title>
        <authorList>
            <person name="Klenk H.-P."/>
        </authorList>
    </citation>
    <scope>NUCLEOTIDE SEQUENCE [LARGE SCALE GENOMIC DNA]</scope>
    <source>
        <strain evidence="1 2">DSM 44489</strain>
    </source>
</reference>
<dbReference type="EMBL" id="PJMW01000002">
    <property type="protein sequence ID" value="PKV77306.1"/>
    <property type="molecule type" value="Genomic_DNA"/>
</dbReference>